<organism evidence="2 3">
    <name type="scientific">Lithohypha guttulata</name>
    <dbReference type="NCBI Taxonomy" id="1690604"/>
    <lineage>
        <taxon>Eukaryota</taxon>
        <taxon>Fungi</taxon>
        <taxon>Dikarya</taxon>
        <taxon>Ascomycota</taxon>
        <taxon>Pezizomycotina</taxon>
        <taxon>Eurotiomycetes</taxon>
        <taxon>Chaetothyriomycetidae</taxon>
        <taxon>Chaetothyriales</taxon>
        <taxon>Trichomeriaceae</taxon>
        <taxon>Lithohypha</taxon>
    </lineage>
</organism>
<evidence type="ECO:0000313" key="3">
    <source>
        <dbReference type="Proteomes" id="UP001309876"/>
    </source>
</evidence>
<proteinExistence type="predicted"/>
<evidence type="ECO:0000313" key="2">
    <source>
        <dbReference type="EMBL" id="KAK5083836.1"/>
    </source>
</evidence>
<name>A0AAN7Y579_9EURO</name>
<keyword evidence="3" id="KW-1185">Reference proteome</keyword>
<comment type="caution">
    <text evidence="2">The sequence shown here is derived from an EMBL/GenBank/DDBJ whole genome shotgun (WGS) entry which is preliminary data.</text>
</comment>
<gene>
    <name evidence="2" type="ORF">LTR05_006342</name>
</gene>
<dbReference type="Proteomes" id="UP001309876">
    <property type="component" value="Unassembled WGS sequence"/>
</dbReference>
<feature type="region of interest" description="Disordered" evidence="1">
    <location>
        <begin position="320"/>
        <end position="361"/>
    </location>
</feature>
<reference evidence="2 3" key="1">
    <citation type="submission" date="2023-08" db="EMBL/GenBank/DDBJ databases">
        <title>Black Yeasts Isolated from many extreme environments.</title>
        <authorList>
            <person name="Coleine C."/>
            <person name="Stajich J.E."/>
            <person name="Selbmann L."/>
        </authorList>
    </citation>
    <scope>NUCLEOTIDE SEQUENCE [LARGE SCALE GENOMIC DNA]</scope>
    <source>
        <strain evidence="2 3">CCFEE 5910</strain>
    </source>
</reference>
<evidence type="ECO:0000256" key="1">
    <source>
        <dbReference type="SAM" id="MobiDB-lite"/>
    </source>
</evidence>
<dbReference type="EMBL" id="JAVRRJ010000006">
    <property type="protein sequence ID" value="KAK5083836.1"/>
    <property type="molecule type" value="Genomic_DNA"/>
</dbReference>
<accession>A0AAN7Y579</accession>
<dbReference type="AlphaFoldDB" id="A0AAN7Y579"/>
<sequence length="361" mass="40473">MANTTLLKHLASPNPSLDCTRCTTGANTVNARWDDVTSLEDWKDFNYETLMKSYGQVLQQPIPPVPEITPPLSTLEKQISTENTFEDVLIRTTMLEVSTALRIAWPLCYSTDVAQDIAEIGRGAKARRGTAEEDDRYYPDWAGIRQNQVTDFGYKNLCPGETKLASKWGTSDADQERTDHILPFRQIQTYCGRQWGSRYGYIITPAELVVVRISKELIGPGLAVLRSVRDMSQQARTQRAHERTFSEGTISSGMNAMSLDTGSSYNDDANPNIEYGPLLYKSIPWSAEGDDVLTVKLALWWLHMETKHDLSIQHSYPSFQSKSSQIKPPPSIGDSEASQQPGVIHNPRPTQYQRKGGKKTL</sequence>
<protein>
    <submittedName>
        <fullName evidence="2">Uncharacterized protein</fullName>
    </submittedName>
</protein>